<dbReference type="GO" id="GO:0016740">
    <property type="term" value="F:transferase activity"/>
    <property type="evidence" value="ECO:0007669"/>
    <property type="project" value="UniProtKB-KW"/>
</dbReference>
<comment type="cofactor">
    <cofactor evidence="1">
        <name>pyridoxal 5'-phosphate</name>
        <dbReference type="ChEBI" id="CHEBI:597326"/>
    </cofactor>
</comment>
<gene>
    <name evidence="4" type="ORF">ABC974_22630</name>
</gene>
<organism evidence="4 5">
    <name type="scientific">Sphingomonas oligophenolica</name>
    <dbReference type="NCBI Taxonomy" id="301154"/>
    <lineage>
        <taxon>Bacteria</taxon>
        <taxon>Pseudomonadati</taxon>
        <taxon>Pseudomonadota</taxon>
        <taxon>Alphaproteobacteria</taxon>
        <taxon>Sphingomonadales</taxon>
        <taxon>Sphingomonadaceae</taxon>
        <taxon>Sphingomonas</taxon>
    </lineage>
</organism>
<dbReference type="InterPro" id="IPR001926">
    <property type="entry name" value="TrpB-like_PALP"/>
</dbReference>
<dbReference type="EMBL" id="JBDIME010000028">
    <property type="protein sequence ID" value="MEN2792443.1"/>
    <property type="molecule type" value="Genomic_DNA"/>
</dbReference>
<dbReference type="Proteomes" id="UP001419910">
    <property type="component" value="Unassembled WGS sequence"/>
</dbReference>
<dbReference type="CDD" id="cd01561">
    <property type="entry name" value="CBS_like"/>
    <property type="match status" value="1"/>
</dbReference>
<dbReference type="Gene3D" id="3.40.50.1100">
    <property type="match status" value="2"/>
</dbReference>
<reference evidence="4 5" key="1">
    <citation type="submission" date="2024-05" db="EMBL/GenBank/DDBJ databases">
        <authorList>
            <person name="Liu Q."/>
            <person name="Xin Y.-H."/>
        </authorList>
    </citation>
    <scope>NUCLEOTIDE SEQUENCE [LARGE SCALE GENOMIC DNA]</scope>
    <source>
        <strain evidence="4 5">CGMCC 1.10181</strain>
    </source>
</reference>
<dbReference type="PANTHER" id="PTHR10314">
    <property type="entry name" value="CYSTATHIONINE BETA-SYNTHASE"/>
    <property type="match status" value="1"/>
</dbReference>
<keyword evidence="2" id="KW-0663">Pyridoxal phosphate</keyword>
<dbReference type="InterPro" id="IPR036052">
    <property type="entry name" value="TrpB-like_PALP_sf"/>
</dbReference>
<feature type="domain" description="Tryptophan synthase beta chain-like PALP" evidence="3">
    <location>
        <begin position="33"/>
        <end position="285"/>
    </location>
</feature>
<protein>
    <submittedName>
        <fullName evidence="4">Cysteine synthase family protein</fullName>
        <ecNumber evidence="4">2.5.1.-</ecNumber>
    </submittedName>
</protein>
<name>A0ABU9Y9F8_9SPHN</name>
<keyword evidence="4" id="KW-0808">Transferase</keyword>
<keyword evidence="5" id="KW-1185">Reference proteome</keyword>
<comment type="caution">
    <text evidence="4">The sequence shown here is derived from an EMBL/GenBank/DDBJ whole genome shotgun (WGS) entry which is preliminary data.</text>
</comment>
<dbReference type="Pfam" id="PF00291">
    <property type="entry name" value="PALP"/>
    <property type="match status" value="1"/>
</dbReference>
<proteinExistence type="predicted"/>
<evidence type="ECO:0000313" key="4">
    <source>
        <dbReference type="EMBL" id="MEN2792443.1"/>
    </source>
</evidence>
<evidence type="ECO:0000256" key="1">
    <source>
        <dbReference type="ARBA" id="ARBA00001933"/>
    </source>
</evidence>
<accession>A0ABU9Y9F8</accession>
<dbReference type="SUPFAM" id="SSF53686">
    <property type="entry name" value="Tryptophan synthase beta subunit-like PLP-dependent enzymes"/>
    <property type="match status" value="1"/>
</dbReference>
<dbReference type="InterPro" id="IPR050214">
    <property type="entry name" value="Cys_Synth/Cystath_Beta-Synth"/>
</dbReference>
<dbReference type="EC" id="2.5.1.-" evidence="4"/>
<dbReference type="RefSeq" id="WP_343891992.1">
    <property type="nucleotide sequence ID" value="NZ_BAAAEH010000049.1"/>
</dbReference>
<sequence length="350" mass="38290">MSTVMISKQGSDALKTPRLVRLAPNFHVAVFSTMKLYPASFIIRQAEARGDLGPDTMVVETTSGTFGLALAMVCAERGYRLSLVGDTAIDETLQARIIALGADLHIVTEPAPVGGMQRARLDRLAALRQEFPDHFWPAQYENPDNSTSYAELAEHLAGELGSIDCLIGTVGTGGSMCGTAAALGTLCRGLHVVGVDTHNSVLFGQPDRPGRLLRGLGNSLMPRNVDHTTFDEVFWVNAADAFLAARELHRRHALFMGPTSGAAWLTAAWWARQNPDQRVVAILPDDGHRYLSTVYNPEWIEERGLTRAALPEAPVTVDHPGFEGDRWSRFAWQRRRIEEVLAGAEVRQVA</sequence>
<evidence type="ECO:0000256" key="2">
    <source>
        <dbReference type="ARBA" id="ARBA00022898"/>
    </source>
</evidence>
<evidence type="ECO:0000259" key="3">
    <source>
        <dbReference type="Pfam" id="PF00291"/>
    </source>
</evidence>
<evidence type="ECO:0000313" key="5">
    <source>
        <dbReference type="Proteomes" id="UP001419910"/>
    </source>
</evidence>